<proteinExistence type="predicted"/>
<evidence type="ECO:0000313" key="2">
    <source>
        <dbReference type="Proteomes" id="UP001178322"/>
    </source>
</evidence>
<dbReference type="Proteomes" id="UP001178322">
    <property type="component" value="Chromosome"/>
</dbReference>
<protein>
    <recommendedName>
        <fullName evidence="3">FAD/NAD(P)-binding domain-containing protein</fullName>
    </recommendedName>
</protein>
<dbReference type="InterPro" id="IPR036188">
    <property type="entry name" value="FAD/NAD-bd_sf"/>
</dbReference>
<organism evidence="1 2">
    <name type="scientific">Lysinibacillus pakistanensis</name>
    <dbReference type="NCBI Taxonomy" id="759811"/>
    <lineage>
        <taxon>Bacteria</taxon>
        <taxon>Bacillati</taxon>
        <taxon>Bacillota</taxon>
        <taxon>Bacilli</taxon>
        <taxon>Bacillales</taxon>
        <taxon>Bacillaceae</taxon>
        <taxon>Lysinibacillus</taxon>
    </lineage>
</organism>
<name>A0AAX3X3T3_9BACI</name>
<evidence type="ECO:0000313" key="1">
    <source>
        <dbReference type="EMBL" id="WHY53569.1"/>
    </source>
</evidence>
<reference evidence="1" key="1">
    <citation type="submission" date="2023-05" db="EMBL/GenBank/DDBJ databases">
        <title>Comparative genomics of Bacillaceae isolates and their secondary metabolite potential.</title>
        <authorList>
            <person name="Song L."/>
            <person name="Nielsen L.J."/>
            <person name="Mohite O."/>
            <person name="Xu X."/>
            <person name="Weber T."/>
            <person name="Kovacs A.T."/>
        </authorList>
    </citation>
    <scope>NUCLEOTIDE SEQUENCE</scope>
    <source>
        <strain evidence="1">LY1</strain>
    </source>
</reference>
<sequence>MMKRSPFLTKGKATGETVQPGIFVAGDILSFEGKSANAVNSIKTYLERTAYRHGLVSLIKNRSIIEKQLIPVLSSIIETLSSRKLS</sequence>
<gene>
    <name evidence="1" type="ORF">QNH24_10150</name>
</gene>
<dbReference type="Gene3D" id="3.50.50.60">
    <property type="entry name" value="FAD/NAD(P)-binding domain"/>
    <property type="match status" value="1"/>
</dbReference>
<dbReference type="AlphaFoldDB" id="A0AAX3X3T3"/>
<dbReference type="EMBL" id="CP126101">
    <property type="protein sequence ID" value="WHY53569.1"/>
    <property type="molecule type" value="Genomic_DNA"/>
</dbReference>
<evidence type="ECO:0008006" key="3">
    <source>
        <dbReference type="Google" id="ProtNLM"/>
    </source>
</evidence>
<dbReference type="RefSeq" id="WP_283871950.1">
    <property type="nucleotide sequence ID" value="NZ_CP126101.1"/>
</dbReference>
<accession>A0AAX3X3T3</accession>